<dbReference type="InterPro" id="IPR007062">
    <property type="entry name" value="PPI-2"/>
</dbReference>
<reference evidence="3" key="1">
    <citation type="submission" date="2020-11" db="EMBL/GenBank/DDBJ databases">
        <authorList>
            <person name="Tran Van P."/>
        </authorList>
    </citation>
    <scope>NUCLEOTIDE SEQUENCE</scope>
</reference>
<accession>A0A7R9HJH3</accession>
<feature type="region of interest" description="Disordered" evidence="2">
    <location>
        <begin position="1"/>
        <end position="39"/>
    </location>
</feature>
<dbReference type="Gene3D" id="6.10.250.1050">
    <property type="match status" value="2"/>
</dbReference>
<name>A0A7R9HJH3_9NEOP</name>
<organism evidence="3">
    <name type="scientific">Timema monikensis</name>
    <dbReference type="NCBI Taxonomy" id="170555"/>
    <lineage>
        <taxon>Eukaryota</taxon>
        <taxon>Metazoa</taxon>
        <taxon>Ecdysozoa</taxon>
        <taxon>Arthropoda</taxon>
        <taxon>Hexapoda</taxon>
        <taxon>Insecta</taxon>
        <taxon>Pterygota</taxon>
        <taxon>Neoptera</taxon>
        <taxon>Polyneoptera</taxon>
        <taxon>Phasmatodea</taxon>
        <taxon>Timematodea</taxon>
        <taxon>Timematoidea</taxon>
        <taxon>Timematidae</taxon>
        <taxon>Timema</taxon>
    </lineage>
</organism>
<sequence>MTENLSKRPSKGILKSSSSFEKPDGPNRKKHKETKWDEMNIIATLHPPDKDYGHMKIEEPKTPYNWAEGEVDEPDALDAEVLAEKIRIGALAPPRVLPDESESSEGEEEETPEDKEKRHMFESKRKAHYNEYHAVKLARKLMSSEVDEEDEEEAAAAAAAVPMEAADLCGLDYRPPDTRQPSTSRKPALREQQCSLYLAVLSSSSPLFYVCMRTTVKHHVAGTVKHTVP</sequence>
<evidence type="ECO:0000313" key="3">
    <source>
        <dbReference type="EMBL" id="CAD7424665.1"/>
    </source>
</evidence>
<dbReference type="EMBL" id="OB792821">
    <property type="protein sequence ID" value="CAD7424665.1"/>
    <property type="molecule type" value="Genomic_DNA"/>
</dbReference>
<dbReference type="PANTHER" id="PTHR12398">
    <property type="entry name" value="PROTEIN PHOSPHATASE INHIBITOR"/>
    <property type="match status" value="1"/>
</dbReference>
<dbReference type="GO" id="GO:0004864">
    <property type="term" value="F:protein phosphatase inhibitor activity"/>
    <property type="evidence" value="ECO:0007669"/>
    <property type="project" value="InterPro"/>
</dbReference>
<feature type="region of interest" description="Disordered" evidence="2">
    <location>
        <begin position="89"/>
        <end position="119"/>
    </location>
</feature>
<gene>
    <name evidence="3" type="ORF">TMSB3V08_LOCUS1602</name>
</gene>
<dbReference type="AlphaFoldDB" id="A0A7R9HJH3"/>
<evidence type="ECO:0000256" key="1">
    <source>
        <dbReference type="ARBA" id="ARBA00005472"/>
    </source>
</evidence>
<evidence type="ECO:0000256" key="2">
    <source>
        <dbReference type="SAM" id="MobiDB-lite"/>
    </source>
</evidence>
<feature type="compositionally biased region" description="Acidic residues" evidence="2">
    <location>
        <begin position="99"/>
        <end position="113"/>
    </location>
</feature>
<evidence type="ECO:0008006" key="4">
    <source>
        <dbReference type="Google" id="ProtNLM"/>
    </source>
</evidence>
<protein>
    <recommendedName>
        <fullName evidence="4">Protein phosphatase inhibitor 2</fullName>
    </recommendedName>
</protein>
<dbReference type="PANTHER" id="PTHR12398:SF20">
    <property type="entry name" value="PROTEIN PHOSPHATASE 1 REGULATORY INHIBITOR SUBUNIT 2"/>
    <property type="match status" value="1"/>
</dbReference>
<dbReference type="Pfam" id="PF04979">
    <property type="entry name" value="IPP-2"/>
    <property type="match status" value="1"/>
</dbReference>
<proteinExistence type="inferred from homology"/>
<dbReference type="GO" id="GO:0009966">
    <property type="term" value="P:regulation of signal transduction"/>
    <property type="evidence" value="ECO:0007669"/>
    <property type="project" value="InterPro"/>
</dbReference>
<comment type="similarity">
    <text evidence="1">Belongs to the protein phosphatase inhibitor 2 family.</text>
</comment>